<organism evidence="1 2">
    <name type="scientific">Wansuia hejianensis</name>
    <dbReference type="NCBI Taxonomy" id="2763667"/>
    <lineage>
        <taxon>Bacteria</taxon>
        <taxon>Bacillati</taxon>
        <taxon>Bacillota</taxon>
        <taxon>Clostridia</taxon>
        <taxon>Lachnospirales</taxon>
        <taxon>Lachnospiraceae</taxon>
        <taxon>Wansuia</taxon>
    </lineage>
</organism>
<dbReference type="Proteomes" id="UP000515860">
    <property type="component" value="Chromosome"/>
</dbReference>
<dbReference type="RefSeq" id="WP_118648838.1">
    <property type="nucleotide sequence ID" value="NZ_CP060635.1"/>
</dbReference>
<dbReference type="EMBL" id="CP060635">
    <property type="protein sequence ID" value="QNM08290.1"/>
    <property type="molecule type" value="Genomic_DNA"/>
</dbReference>
<reference evidence="1 2" key="1">
    <citation type="submission" date="2020-08" db="EMBL/GenBank/DDBJ databases">
        <authorList>
            <person name="Liu C."/>
            <person name="Sun Q."/>
        </authorList>
    </citation>
    <scope>NUCLEOTIDE SEQUENCE [LARGE SCALE GENOMIC DNA]</scope>
    <source>
        <strain evidence="1 2">NSJ-29</strain>
    </source>
</reference>
<name>A0A7G9GBV8_9FIRM</name>
<protein>
    <submittedName>
        <fullName evidence="1">Uncharacterized protein</fullName>
    </submittedName>
</protein>
<evidence type="ECO:0000313" key="2">
    <source>
        <dbReference type="Proteomes" id="UP000515860"/>
    </source>
</evidence>
<evidence type="ECO:0000313" key="1">
    <source>
        <dbReference type="EMBL" id="QNM08290.1"/>
    </source>
</evidence>
<gene>
    <name evidence="1" type="ORF">H9Q79_15610</name>
</gene>
<sequence length="94" mass="10979">MNGLLEELAARMGCMYLSDLTEKPFQEIQRTISDLSINQYSAKEWVDAVQYLTNQIHDHGQTAQYLLRKHSELPITKQEKLEVKENGRYCGKYK</sequence>
<dbReference type="AlphaFoldDB" id="A0A7G9GBV8"/>
<keyword evidence="2" id="KW-1185">Reference proteome</keyword>
<accession>A0A7G9GBV8</accession>
<proteinExistence type="predicted"/>
<dbReference type="KEGG" id="whj:H9Q79_15610"/>